<dbReference type="InterPro" id="IPR039808">
    <property type="entry name" value="Cadherin"/>
</dbReference>
<dbReference type="GO" id="GO:0034332">
    <property type="term" value="P:adherens junction organization"/>
    <property type="evidence" value="ECO:0007669"/>
    <property type="project" value="TreeGrafter"/>
</dbReference>
<dbReference type="InterPro" id="IPR002126">
    <property type="entry name" value="Cadherin-like_dom"/>
</dbReference>
<dbReference type="PANTHER" id="PTHR24027">
    <property type="entry name" value="CADHERIN-23"/>
    <property type="match status" value="1"/>
</dbReference>
<dbReference type="GO" id="GO:0016342">
    <property type="term" value="C:catenin complex"/>
    <property type="evidence" value="ECO:0007669"/>
    <property type="project" value="TreeGrafter"/>
</dbReference>
<evidence type="ECO:0000256" key="4">
    <source>
        <dbReference type="ARBA" id="ARBA00023136"/>
    </source>
</evidence>
<organism evidence="7 8">
    <name type="scientific">Elysia marginata</name>
    <dbReference type="NCBI Taxonomy" id="1093978"/>
    <lineage>
        <taxon>Eukaryota</taxon>
        <taxon>Metazoa</taxon>
        <taxon>Spiralia</taxon>
        <taxon>Lophotrochozoa</taxon>
        <taxon>Mollusca</taxon>
        <taxon>Gastropoda</taxon>
        <taxon>Heterobranchia</taxon>
        <taxon>Euthyneura</taxon>
        <taxon>Panpulmonata</taxon>
        <taxon>Sacoglossa</taxon>
        <taxon>Placobranchoidea</taxon>
        <taxon>Plakobranchidae</taxon>
        <taxon>Elysia</taxon>
    </lineage>
</organism>
<dbReference type="PROSITE" id="PS50268">
    <property type="entry name" value="CADHERIN_2"/>
    <property type="match status" value="1"/>
</dbReference>
<dbReference type="PANTHER" id="PTHR24027:SF411">
    <property type="entry name" value="CADHERIN DOMAIN-CONTAINING PROTEIN"/>
    <property type="match status" value="1"/>
</dbReference>
<evidence type="ECO:0000313" key="7">
    <source>
        <dbReference type="EMBL" id="GFR79212.1"/>
    </source>
</evidence>
<comment type="subcellular location">
    <subcellularLocation>
        <location evidence="1">Membrane</location>
    </subcellularLocation>
</comment>
<name>A0AAV4G0X7_9GAST</name>
<dbReference type="CDD" id="cd11304">
    <property type="entry name" value="Cadherin_repeat"/>
    <property type="match status" value="2"/>
</dbReference>
<keyword evidence="8" id="KW-1185">Reference proteome</keyword>
<dbReference type="GO" id="GO:0008013">
    <property type="term" value="F:beta-catenin binding"/>
    <property type="evidence" value="ECO:0007669"/>
    <property type="project" value="TreeGrafter"/>
</dbReference>
<evidence type="ECO:0000256" key="2">
    <source>
        <dbReference type="ARBA" id="ARBA00022737"/>
    </source>
</evidence>
<dbReference type="GO" id="GO:0007043">
    <property type="term" value="P:cell-cell junction assembly"/>
    <property type="evidence" value="ECO:0007669"/>
    <property type="project" value="TreeGrafter"/>
</dbReference>
<sequence length="197" mass="21903">MLRISRRRSVRSVIRLPGLSLCPQCFLQLTIITSLFVLQAYGNNAPIARAVPERLRLPENTPIGDVIGTIEATDVDSDDLVFATDTQDTDDLVRLSDPRDLNGSPGSKVVDIILKSVLDRDFAPNERKLYFSISDGVNEYSFKIDMFILDVNDVAPQFINLPYQVTIKENAVPGSVIFTGVTARDPDNGFSLSYFME</sequence>
<dbReference type="GO" id="GO:0045296">
    <property type="term" value="F:cadherin binding"/>
    <property type="evidence" value="ECO:0007669"/>
    <property type="project" value="TreeGrafter"/>
</dbReference>
<evidence type="ECO:0000259" key="6">
    <source>
        <dbReference type="PROSITE" id="PS50268"/>
    </source>
</evidence>
<dbReference type="AlphaFoldDB" id="A0AAV4G0X7"/>
<dbReference type="Gene3D" id="2.60.40.60">
    <property type="entry name" value="Cadherins"/>
    <property type="match status" value="2"/>
</dbReference>
<keyword evidence="2" id="KW-0677">Repeat</keyword>
<dbReference type="GO" id="GO:0000902">
    <property type="term" value="P:cell morphogenesis"/>
    <property type="evidence" value="ECO:0007669"/>
    <property type="project" value="TreeGrafter"/>
</dbReference>
<dbReference type="GO" id="GO:0044331">
    <property type="term" value="P:cell-cell adhesion mediated by cadherin"/>
    <property type="evidence" value="ECO:0007669"/>
    <property type="project" value="TreeGrafter"/>
</dbReference>
<protein>
    <submittedName>
        <fullName evidence="7">Cadherin-related family member 1</fullName>
    </submittedName>
</protein>
<dbReference type="InterPro" id="IPR015919">
    <property type="entry name" value="Cadherin-like_sf"/>
</dbReference>
<evidence type="ECO:0000256" key="5">
    <source>
        <dbReference type="PROSITE-ProRule" id="PRU00043"/>
    </source>
</evidence>
<gene>
    <name evidence="7" type="ORF">ElyMa_004014600</name>
</gene>
<evidence type="ECO:0000256" key="1">
    <source>
        <dbReference type="ARBA" id="ARBA00004370"/>
    </source>
</evidence>
<evidence type="ECO:0000256" key="3">
    <source>
        <dbReference type="ARBA" id="ARBA00022837"/>
    </source>
</evidence>
<feature type="domain" description="Cadherin" evidence="6">
    <location>
        <begin position="49"/>
        <end position="158"/>
    </location>
</feature>
<keyword evidence="4" id="KW-0472">Membrane</keyword>
<dbReference type="Proteomes" id="UP000762676">
    <property type="component" value="Unassembled WGS sequence"/>
</dbReference>
<dbReference type="SUPFAM" id="SSF49313">
    <property type="entry name" value="Cadherin-like"/>
    <property type="match status" value="2"/>
</dbReference>
<dbReference type="GO" id="GO:0005912">
    <property type="term" value="C:adherens junction"/>
    <property type="evidence" value="ECO:0007669"/>
    <property type="project" value="TreeGrafter"/>
</dbReference>
<evidence type="ECO:0000313" key="8">
    <source>
        <dbReference type="Proteomes" id="UP000762676"/>
    </source>
</evidence>
<comment type="caution">
    <text evidence="7">The sequence shown here is derived from an EMBL/GenBank/DDBJ whole genome shotgun (WGS) entry which is preliminary data.</text>
</comment>
<reference evidence="7 8" key="1">
    <citation type="journal article" date="2021" name="Elife">
        <title>Chloroplast acquisition without the gene transfer in kleptoplastic sea slugs, Plakobranchus ocellatus.</title>
        <authorList>
            <person name="Maeda T."/>
            <person name="Takahashi S."/>
            <person name="Yoshida T."/>
            <person name="Shimamura S."/>
            <person name="Takaki Y."/>
            <person name="Nagai Y."/>
            <person name="Toyoda A."/>
            <person name="Suzuki Y."/>
            <person name="Arimoto A."/>
            <person name="Ishii H."/>
            <person name="Satoh N."/>
            <person name="Nishiyama T."/>
            <person name="Hasebe M."/>
            <person name="Maruyama T."/>
            <person name="Minagawa J."/>
            <person name="Obokata J."/>
            <person name="Shigenobu S."/>
        </authorList>
    </citation>
    <scope>NUCLEOTIDE SEQUENCE [LARGE SCALE GENOMIC DNA]</scope>
</reference>
<accession>A0AAV4G0X7</accession>
<dbReference type="GO" id="GO:0007156">
    <property type="term" value="P:homophilic cell adhesion via plasma membrane adhesion molecules"/>
    <property type="evidence" value="ECO:0007669"/>
    <property type="project" value="InterPro"/>
</dbReference>
<dbReference type="GO" id="GO:0005509">
    <property type="term" value="F:calcium ion binding"/>
    <property type="evidence" value="ECO:0007669"/>
    <property type="project" value="UniProtKB-UniRule"/>
</dbReference>
<dbReference type="GO" id="GO:0016477">
    <property type="term" value="P:cell migration"/>
    <property type="evidence" value="ECO:0007669"/>
    <property type="project" value="TreeGrafter"/>
</dbReference>
<dbReference type="GO" id="GO:0016339">
    <property type="term" value="P:calcium-dependent cell-cell adhesion via plasma membrane cell adhesion molecules"/>
    <property type="evidence" value="ECO:0007669"/>
    <property type="project" value="TreeGrafter"/>
</dbReference>
<feature type="non-terminal residue" evidence="7">
    <location>
        <position position="197"/>
    </location>
</feature>
<keyword evidence="3 5" id="KW-0106">Calcium</keyword>
<dbReference type="EMBL" id="BMAT01008162">
    <property type="protein sequence ID" value="GFR79212.1"/>
    <property type="molecule type" value="Genomic_DNA"/>
</dbReference>
<dbReference type="PRINTS" id="PR00205">
    <property type="entry name" value="CADHERIN"/>
</dbReference>
<proteinExistence type="predicted"/>